<keyword evidence="1" id="KW-0472">Membrane</keyword>
<dbReference type="Proteomes" id="UP000321547">
    <property type="component" value="Unassembled WGS sequence"/>
</dbReference>
<organism evidence="3 4">
    <name type="scientific">Halolactibacillus halophilus</name>
    <dbReference type="NCBI Taxonomy" id="306540"/>
    <lineage>
        <taxon>Bacteria</taxon>
        <taxon>Bacillati</taxon>
        <taxon>Bacillota</taxon>
        <taxon>Bacilli</taxon>
        <taxon>Bacillales</taxon>
        <taxon>Bacillaceae</taxon>
        <taxon>Halolactibacillus</taxon>
    </lineage>
</organism>
<evidence type="ECO:0000313" key="2">
    <source>
        <dbReference type="EMBL" id="GEM00973.1"/>
    </source>
</evidence>
<keyword evidence="5" id="KW-1185">Reference proteome</keyword>
<feature type="transmembrane region" description="Helical" evidence="1">
    <location>
        <begin position="301"/>
        <end position="323"/>
    </location>
</feature>
<dbReference type="STRING" id="306540.SAMN05421839_10386"/>
<dbReference type="RefSeq" id="WP_089830083.1">
    <property type="nucleotide sequence ID" value="NZ_BJWI01000003.1"/>
</dbReference>
<feature type="transmembrane region" description="Helical" evidence="1">
    <location>
        <begin position="97"/>
        <end position="114"/>
    </location>
</feature>
<name>A0A1I5M0M3_9BACI</name>
<reference evidence="3 4" key="1">
    <citation type="submission" date="2016-10" db="EMBL/GenBank/DDBJ databases">
        <authorList>
            <person name="de Groot N.N."/>
        </authorList>
    </citation>
    <scope>NUCLEOTIDE SEQUENCE [LARGE SCALE GENOMIC DNA]</scope>
    <source>
        <strain evidence="3 4">DSM 17073</strain>
    </source>
</reference>
<feature type="transmembrane region" description="Helical" evidence="1">
    <location>
        <begin position="193"/>
        <end position="213"/>
    </location>
</feature>
<feature type="transmembrane region" description="Helical" evidence="1">
    <location>
        <begin position="134"/>
        <end position="154"/>
    </location>
</feature>
<feature type="transmembrane region" description="Helical" evidence="1">
    <location>
        <begin position="269"/>
        <end position="289"/>
    </location>
</feature>
<evidence type="ECO:0000313" key="4">
    <source>
        <dbReference type="Proteomes" id="UP000242243"/>
    </source>
</evidence>
<evidence type="ECO:0000256" key="1">
    <source>
        <dbReference type="SAM" id="Phobius"/>
    </source>
</evidence>
<accession>A0A1I5M0M3</accession>
<reference evidence="2 5" key="2">
    <citation type="submission" date="2019-07" db="EMBL/GenBank/DDBJ databases">
        <title>Whole genome shotgun sequence of Halolactibacillus halophilus NBRC 100868.</title>
        <authorList>
            <person name="Hosoyama A."/>
            <person name="Uohara A."/>
            <person name="Ohji S."/>
            <person name="Ichikawa N."/>
        </authorList>
    </citation>
    <scope>NUCLEOTIDE SEQUENCE [LARGE SCALE GENOMIC DNA]</scope>
    <source>
        <strain evidence="2 5">NBRC 100868</strain>
    </source>
</reference>
<keyword evidence="1" id="KW-1133">Transmembrane helix</keyword>
<evidence type="ECO:0000313" key="5">
    <source>
        <dbReference type="Proteomes" id="UP000321547"/>
    </source>
</evidence>
<feature type="transmembrane region" description="Helical" evidence="1">
    <location>
        <begin position="233"/>
        <end position="257"/>
    </location>
</feature>
<proteinExistence type="predicted"/>
<dbReference type="AlphaFoldDB" id="A0A1I5M0M3"/>
<feature type="transmembrane region" description="Helical" evidence="1">
    <location>
        <begin position="35"/>
        <end position="54"/>
    </location>
</feature>
<gene>
    <name evidence="2" type="ORF">HHA03_05050</name>
    <name evidence="3" type="ORF">SAMN05421839_10386</name>
</gene>
<dbReference type="Proteomes" id="UP000242243">
    <property type="component" value="Unassembled WGS sequence"/>
</dbReference>
<dbReference type="OrthoDB" id="2111878at2"/>
<evidence type="ECO:0000313" key="3">
    <source>
        <dbReference type="EMBL" id="SFP02973.1"/>
    </source>
</evidence>
<sequence>MSLLILVFGFLPLASIGILLFSVSFVDMIVFQARWHFFIFFIVVLFFFSLKLHALAIQFFERHFKSPYHWKQSDTTTVLLMIVSAIITYSLGHTFGFGAFLASAVVGLFGAILFKRQKTIIYTGSFIGMTHTVFLPDLWCILLAALVTGVIYVLSRHSFVGYGGKLGALSLIGTLTSGYVLGHEPVSLPIPDATTGALMVGFSLLGTFVTLAIRKYVKHDPIFASSLATLFIVGIHQLIPLALPSILIAAFMMGTFTAMANRLVLPRAFLFYLASFVSALTMIFSQPFLENAGGKLGTLTLIGVITTRGLVDVHQFIVIYLSVKRKRFIIDK</sequence>
<keyword evidence="1" id="KW-0812">Transmembrane</keyword>
<dbReference type="EMBL" id="BJWI01000003">
    <property type="protein sequence ID" value="GEM00973.1"/>
    <property type="molecule type" value="Genomic_DNA"/>
</dbReference>
<protein>
    <submittedName>
        <fullName evidence="3">Uncharacterized protein</fullName>
    </submittedName>
</protein>
<dbReference type="EMBL" id="FOXC01000003">
    <property type="protein sequence ID" value="SFP02973.1"/>
    <property type="molecule type" value="Genomic_DNA"/>
</dbReference>
<feature type="transmembrane region" description="Helical" evidence="1">
    <location>
        <begin position="160"/>
        <end position="181"/>
    </location>
</feature>